<dbReference type="EMBL" id="QNRR01000003">
    <property type="protein sequence ID" value="RBP45043.1"/>
    <property type="molecule type" value="Genomic_DNA"/>
</dbReference>
<feature type="chain" id="PRO_5016586196" evidence="3">
    <location>
        <begin position="51"/>
        <end position="1468"/>
    </location>
</feature>
<keyword evidence="2" id="KW-1133">Transmembrane helix</keyword>
<protein>
    <submittedName>
        <fullName evidence="4">Cytochrome c biogenesis protein CcdA</fullName>
    </submittedName>
</protein>
<keyword evidence="2" id="KW-0812">Transmembrane</keyword>
<name>A0A366HQ34_9BACT</name>
<reference evidence="4 5" key="1">
    <citation type="submission" date="2018-06" db="EMBL/GenBank/DDBJ databases">
        <title>Genomic Encyclopedia of Type Strains, Phase IV (KMG-IV): sequencing the most valuable type-strain genomes for metagenomic binning, comparative biology and taxonomic classification.</title>
        <authorList>
            <person name="Goeker M."/>
        </authorList>
    </citation>
    <scope>NUCLEOTIDE SEQUENCE [LARGE SCALE GENOMIC DNA]</scope>
    <source>
        <strain evidence="4 5">DSM 25532</strain>
    </source>
</reference>
<comment type="caution">
    <text evidence="4">The sequence shown here is derived from an EMBL/GenBank/DDBJ whole genome shotgun (WGS) entry which is preliminary data.</text>
</comment>
<feature type="transmembrane region" description="Helical" evidence="2">
    <location>
        <begin position="1236"/>
        <end position="1260"/>
    </location>
</feature>
<dbReference type="PANTHER" id="PTHR12697">
    <property type="entry name" value="PBS LYASE HEAT-LIKE PROTEIN"/>
    <property type="match status" value="1"/>
</dbReference>
<feature type="transmembrane region" description="Helical" evidence="2">
    <location>
        <begin position="1367"/>
        <end position="1390"/>
    </location>
</feature>
<dbReference type="Gene3D" id="1.25.10.10">
    <property type="entry name" value="Leucine-rich Repeat Variant"/>
    <property type="match status" value="3"/>
</dbReference>
<comment type="function">
    <text evidence="1">Catalyzes the hydroxylation of the N(6)-(4-aminobutyl)-L-lysine intermediate produced by deoxyhypusine synthase/DHPS on a critical lysine of the eukaryotic translation initiation factor 5A/eIF-5A. This is the second step of the post-translational modification of that lysine into an unusual amino acid residue named hypusine. Hypusination is unique to mature eIF-5A factor and is essential for its function.</text>
</comment>
<dbReference type="InterPro" id="IPR011989">
    <property type="entry name" value="ARM-like"/>
</dbReference>
<keyword evidence="5" id="KW-1185">Reference proteome</keyword>
<evidence type="ECO:0000313" key="4">
    <source>
        <dbReference type="EMBL" id="RBP45043.1"/>
    </source>
</evidence>
<feature type="transmembrane region" description="Helical" evidence="2">
    <location>
        <begin position="1449"/>
        <end position="1466"/>
    </location>
</feature>
<dbReference type="CDD" id="cd01659">
    <property type="entry name" value="TRX_superfamily"/>
    <property type="match status" value="1"/>
</dbReference>
<accession>A0A366HQ34</accession>
<dbReference type="InterPro" id="IPR021133">
    <property type="entry name" value="HEAT_type_2"/>
</dbReference>
<feature type="transmembrane region" description="Helical" evidence="2">
    <location>
        <begin position="1272"/>
        <end position="1296"/>
    </location>
</feature>
<dbReference type="SUPFAM" id="SSF48371">
    <property type="entry name" value="ARM repeat"/>
    <property type="match status" value="2"/>
</dbReference>
<organism evidence="4 5">
    <name type="scientific">Roseimicrobium gellanilyticum</name>
    <dbReference type="NCBI Taxonomy" id="748857"/>
    <lineage>
        <taxon>Bacteria</taxon>
        <taxon>Pseudomonadati</taxon>
        <taxon>Verrucomicrobiota</taxon>
        <taxon>Verrucomicrobiia</taxon>
        <taxon>Verrucomicrobiales</taxon>
        <taxon>Verrucomicrobiaceae</taxon>
        <taxon>Roseimicrobium</taxon>
    </lineage>
</organism>
<keyword evidence="2" id="KW-0472">Membrane</keyword>
<feature type="transmembrane region" description="Helical" evidence="2">
    <location>
        <begin position="1402"/>
        <end position="1428"/>
    </location>
</feature>
<dbReference type="PANTHER" id="PTHR12697:SF5">
    <property type="entry name" value="DEOXYHYPUSINE HYDROXYLASE"/>
    <property type="match status" value="1"/>
</dbReference>
<dbReference type="SMART" id="SM00567">
    <property type="entry name" value="EZ_HEAT"/>
    <property type="match status" value="5"/>
</dbReference>
<proteinExistence type="predicted"/>
<feature type="transmembrane region" description="Helical" evidence="2">
    <location>
        <begin position="1308"/>
        <end position="1328"/>
    </location>
</feature>
<sequence>MRCSTEVSSRYTSKGGERRRLLQKPCSAPMTSALLLAAVVCLFGSSHVHAQSPATGASPAVPAVPPASEGAARVKPVEDSLKYIADGQLANVLPADWVEVARVMGDPSIRSVVMEQLRKAEPFPARPWVDMLAHHDLTVRLGALEVLEDYTGHDLEFDPWEADPEQRKESLARWSAWADGGGKALPGTSGATTLSTEMMQGYLRDIMSGEPAPAERAMAKLKPFSHQAIGFIETFLTTQSSLLEGMRGRLKEAQYRLLLDLAGVRDARLVARNLAIGTRDQRVEGLDLISSAPKTVLPMVGELLRDPDALVRERAMDVLLSIGKAGTIPLAEQHLKGEKDANVIHAAIRALGKIESSTSVRTLTPYLTSDDEDMVATTLQSLSLLGSQAHSAKVQIEGCLQHSAWRVRAAALQCITKIRLGGLERQIAELIDDDDSFVRAAAVMALASVAGDSGGYGSFPPRGRSSPSDGVDVTQRLVDAFEKHDDLKAIIFKAFGQMKKAVPPELLDSLGDLPPDILVSALATLDNGNAEQKVLLKFAAHTDLDVSCTALRTLAKFSSSSKEVKPVLVMALLGKNAAKRDAVLDNVRWSAPASGNREWEAALKNFQFEQPQAPAPSPVPKVDSLEKQLMRAFIPGGEAAATTPPVAPAAGDVPPGKPKGLVDSLANAFTPKKPSGDVAATATQRPSAPVTGELIEDALNHLAGSADLSGTGEASRVARQAALTLVIAGSDWAVRHYEPVLSKLDVQDRAELADALDRNPSPAYLPTWQALFNDPSREVRQRAMRSALEDEKRTAVIRFGLMQLMQPKTLLTPAEAYGYSIESLARDDNTKKLMLESARQMVAVDKNPPLQILGLIILRQSVTVSDRELVAKLAKSPYYWVRRAAVLTLGRVDSKVSEEMFPAIAADSSAWVREAGAASYGKALKAWKHHFDDNTEVKDELYESDYDFNRSSGRFGSSGGSSALKPETIELLRMLTRDSEERVQLCAWLALLVNRQEVDVEALCALLDRSPDRETWSHRLADFVETNYKSLGPALRPLLERVEWKYIQANKVPAIEKHFGIGGSDGKDMGMDFAAYAESSGPATALVPAPQFVTPAPGSEAEPLYEIPLTAEVNAVFFYNPGCPDCETVRRDLAALKRRFTGLKVQEHNIRDTQAVLLNEALSRRFAVPPDKRQVSPAVFFQEGVLIKSDLNRFAMENLIQDTLRAGDSAMWFQTQKEEIAAAKEVVQQRFEGLQLMGVFMAGLLDGINPCAFATIIFFLSYMQVTRRSPRGILAVGVAFIAGVFISYFVLGLGLVEVVSRIEAFRTAAMLLNWALAIACLVIAYLSIRDARLAREGRLQDMALQLPGFLKTGIRGVIRTGAKSSHFVIAAFVSGIIIAALELACTGQVYLPTIVYAMKTGIASATGFLLLYNVAFIVPLVVIFILAWRGMRSEALIRFQKTHTATVKYALGALFLLLFFMIVWSGRL</sequence>
<dbReference type="InterPro" id="IPR016024">
    <property type="entry name" value="ARM-type_fold"/>
</dbReference>
<evidence type="ECO:0000256" key="2">
    <source>
        <dbReference type="SAM" id="Phobius"/>
    </source>
</evidence>
<gene>
    <name evidence="4" type="ORF">DES53_10338</name>
</gene>
<evidence type="ECO:0000313" key="5">
    <source>
        <dbReference type="Proteomes" id="UP000253426"/>
    </source>
</evidence>
<evidence type="ECO:0000256" key="1">
    <source>
        <dbReference type="ARBA" id="ARBA00045876"/>
    </source>
</evidence>
<dbReference type="GO" id="GO:0016491">
    <property type="term" value="F:oxidoreductase activity"/>
    <property type="evidence" value="ECO:0007669"/>
    <property type="project" value="TreeGrafter"/>
</dbReference>
<evidence type="ECO:0000256" key="3">
    <source>
        <dbReference type="SAM" id="SignalP"/>
    </source>
</evidence>
<dbReference type="Proteomes" id="UP000253426">
    <property type="component" value="Unassembled WGS sequence"/>
</dbReference>
<feature type="signal peptide" evidence="3">
    <location>
        <begin position="1"/>
        <end position="50"/>
    </location>
</feature>
<dbReference type="PROSITE" id="PS50077">
    <property type="entry name" value="HEAT_REPEAT"/>
    <property type="match status" value="1"/>
</dbReference>
<dbReference type="Pfam" id="PF13646">
    <property type="entry name" value="HEAT_2"/>
    <property type="match status" value="1"/>
</dbReference>
<dbReference type="InterPro" id="IPR004155">
    <property type="entry name" value="PBS_lyase_HEAT"/>
</dbReference>
<keyword evidence="3" id="KW-0732">Signal</keyword>